<comment type="similarity">
    <text evidence="1">Belongs to the N(4)/N(6)-methyltransferase family. N(4) subfamily.</text>
</comment>
<dbReference type="Pfam" id="PF01555">
    <property type="entry name" value="N6_N4_Mtase"/>
    <property type="match status" value="1"/>
</dbReference>
<evidence type="ECO:0000256" key="9">
    <source>
        <dbReference type="SAM" id="MobiDB-lite"/>
    </source>
</evidence>
<evidence type="ECO:0000256" key="2">
    <source>
        <dbReference type="ARBA" id="ARBA00022603"/>
    </source>
</evidence>
<dbReference type="PROSITE" id="PS00093">
    <property type="entry name" value="N4_MTASE"/>
    <property type="match status" value="1"/>
</dbReference>
<evidence type="ECO:0000256" key="7">
    <source>
        <dbReference type="ARBA" id="ARBA00049120"/>
    </source>
</evidence>
<evidence type="ECO:0000256" key="1">
    <source>
        <dbReference type="ARBA" id="ARBA00010203"/>
    </source>
</evidence>
<dbReference type="CDD" id="cd02440">
    <property type="entry name" value="AdoMet_MTases"/>
    <property type="match status" value="1"/>
</dbReference>
<dbReference type="PANTHER" id="PTHR13370">
    <property type="entry name" value="RNA METHYLASE-RELATED"/>
    <property type="match status" value="1"/>
</dbReference>
<dbReference type="GO" id="GO:0008168">
    <property type="term" value="F:methyltransferase activity"/>
    <property type="evidence" value="ECO:0007669"/>
    <property type="project" value="UniProtKB-KW"/>
</dbReference>
<evidence type="ECO:0000256" key="3">
    <source>
        <dbReference type="ARBA" id="ARBA00022679"/>
    </source>
</evidence>
<keyword evidence="5" id="KW-0680">Restriction system</keyword>
<evidence type="ECO:0000256" key="6">
    <source>
        <dbReference type="ARBA" id="ARBA00023125"/>
    </source>
</evidence>
<dbReference type="InterPro" id="IPR002941">
    <property type="entry name" value="DNA_methylase_N4/N6"/>
</dbReference>
<gene>
    <name evidence="11" type="ORF">MAUB_63930</name>
</gene>
<dbReference type="RefSeq" id="WP_138230775.1">
    <property type="nucleotide sequence ID" value="NZ_AP022578.1"/>
</dbReference>
<proteinExistence type="inferred from homology"/>
<dbReference type="PRINTS" id="PR00508">
    <property type="entry name" value="S21N4MTFRASE"/>
</dbReference>
<evidence type="ECO:0000256" key="4">
    <source>
        <dbReference type="ARBA" id="ARBA00022691"/>
    </source>
</evidence>
<dbReference type="Gene3D" id="3.40.50.150">
    <property type="entry name" value="Vaccinia Virus protein VP39"/>
    <property type="match status" value="1"/>
</dbReference>
<feature type="region of interest" description="Disordered" evidence="9">
    <location>
        <begin position="93"/>
        <end position="119"/>
    </location>
</feature>
<comment type="catalytic activity">
    <reaction evidence="7">
        <text>a 2'-deoxycytidine in DNA + S-adenosyl-L-methionine = an N(4)-methyl-2'-deoxycytidine in DNA + S-adenosyl-L-homocysteine + H(+)</text>
        <dbReference type="Rhea" id="RHEA:16857"/>
        <dbReference type="Rhea" id="RHEA-COMP:11369"/>
        <dbReference type="Rhea" id="RHEA-COMP:13674"/>
        <dbReference type="ChEBI" id="CHEBI:15378"/>
        <dbReference type="ChEBI" id="CHEBI:57856"/>
        <dbReference type="ChEBI" id="CHEBI:59789"/>
        <dbReference type="ChEBI" id="CHEBI:85452"/>
        <dbReference type="ChEBI" id="CHEBI:137933"/>
        <dbReference type="EC" id="2.1.1.113"/>
    </reaction>
</comment>
<keyword evidence="2 11" id="KW-0489">Methyltransferase</keyword>
<dbReference type="InterPro" id="IPR017985">
    <property type="entry name" value="MeTrfase_CN4_CS"/>
</dbReference>
<keyword evidence="11" id="KW-0614">Plasmid</keyword>
<accession>A0ABM7IN92</accession>
<evidence type="ECO:0000256" key="5">
    <source>
        <dbReference type="ARBA" id="ARBA00022747"/>
    </source>
</evidence>
<organism evidence="11 12">
    <name type="scientific">Mycolicibacterium aubagnense</name>
    <dbReference type="NCBI Taxonomy" id="319707"/>
    <lineage>
        <taxon>Bacteria</taxon>
        <taxon>Bacillati</taxon>
        <taxon>Actinomycetota</taxon>
        <taxon>Actinomycetes</taxon>
        <taxon>Mycobacteriales</taxon>
        <taxon>Mycobacteriaceae</taxon>
        <taxon>Mycolicibacterium</taxon>
    </lineage>
</organism>
<dbReference type="InterPro" id="IPR029063">
    <property type="entry name" value="SAM-dependent_MTases_sf"/>
</dbReference>
<evidence type="ECO:0000313" key="12">
    <source>
        <dbReference type="Proteomes" id="UP000465609"/>
    </source>
</evidence>
<reference evidence="11 12" key="1">
    <citation type="journal article" date="2019" name="Emerg. Microbes Infect.">
        <title>Comprehensive subspecies identification of 175 nontuberculous mycobacteria species based on 7547 genomic profiles.</title>
        <authorList>
            <person name="Matsumoto Y."/>
            <person name="Kinjo T."/>
            <person name="Motooka D."/>
            <person name="Nabeya D."/>
            <person name="Jung N."/>
            <person name="Uechi K."/>
            <person name="Horii T."/>
            <person name="Iida T."/>
            <person name="Fujita J."/>
            <person name="Nakamura S."/>
        </authorList>
    </citation>
    <scope>NUCLEOTIDE SEQUENCE [LARGE SCALE GENOMIC DNA]</scope>
    <source>
        <strain evidence="11 12">JCM 15296</strain>
        <plasmid evidence="11">pJCM15296</plasmid>
    </source>
</reference>
<feature type="domain" description="DNA methylase N-4/N-6" evidence="10">
    <location>
        <begin position="29"/>
        <end position="295"/>
    </location>
</feature>
<dbReference type="EC" id="2.1.1.-" evidence="8"/>
<dbReference type="PANTHER" id="PTHR13370:SF3">
    <property type="entry name" value="TRNA (GUANINE(10)-N2)-METHYLTRANSFERASE HOMOLOG"/>
    <property type="match status" value="1"/>
</dbReference>
<geneLocation type="plasmid" evidence="11 12">
    <name>pJCM15296</name>
</geneLocation>
<evidence type="ECO:0000256" key="8">
    <source>
        <dbReference type="RuleBase" id="RU362026"/>
    </source>
</evidence>
<dbReference type="InterPro" id="IPR001091">
    <property type="entry name" value="RM_Methyltransferase"/>
</dbReference>
<evidence type="ECO:0000313" key="11">
    <source>
        <dbReference type="EMBL" id="BBX88192.1"/>
    </source>
</evidence>
<sequence length="323" mass="35645">MTVHFQDSTVTLHCGRALDSARDLPDESVNCIVTSPPYYNLRDYGIDGQYGMERTPGEYVENLRTLFTELHRVLSRDGTLWLNLGDTYSARADASAGPTAGRGRPRVMPGRSNTTAGIGPKQKLGLPWRVALALQDTGWILRNDIVWHKTNALPESVSDRLASRHEYLFLFAKSPRYWFDLDAIRQPQQSLHERHEGRSGYREDHPSAGGIETRSLHPLGGNPGDVWDIPAGKFPGKHFAVYPVALPQKCILAGCKPGGTVLDPFSGSGTTGLAAQRTGRRYIGIDINADYLEMSLRTRLRDAPIDFDAEHSLAGPTTGRRPA</sequence>
<protein>
    <recommendedName>
        <fullName evidence="8">Methyltransferase</fullName>
        <ecNumber evidence="8">2.1.1.-</ecNumber>
    </recommendedName>
</protein>
<dbReference type="Proteomes" id="UP000465609">
    <property type="component" value="Plasmid pJCM15296"/>
</dbReference>
<keyword evidence="4" id="KW-0949">S-adenosyl-L-methionine</keyword>
<evidence type="ECO:0000259" key="10">
    <source>
        <dbReference type="Pfam" id="PF01555"/>
    </source>
</evidence>
<dbReference type="EMBL" id="AP022578">
    <property type="protein sequence ID" value="BBX88192.1"/>
    <property type="molecule type" value="Genomic_DNA"/>
</dbReference>
<dbReference type="SUPFAM" id="SSF53335">
    <property type="entry name" value="S-adenosyl-L-methionine-dependent methyltransferases"/>
    <property type="match status" value="1"/>
</dbReference>
<name>A0ABM7IN92_9MYCO</name>
<feature type="region of interest" description="Disordered" evidence="9">
    <location>
        <begin position="189"/>
        <end position="208"/>
    </location>
</feature>
<feature type="compositionally biased region" description="Basic and acidic residues" evidence="9">
    <location>
        <begin position="191"/>
        <end position="206"/>
    </location>
</feature>
<keyword evidence="6" id="KW-0238">DNA-binding</keyword>
<keyword evidence="3" id="KW-0808">Transferase</keyword>
<dbReference type="GO" id="GO:0032259">
    <property type="term" value="P:methylation"/>
    <property type="evidence" value="ECO:0007669"/>
    <property type="project" value="UniProtKB-KW"/>
</dbReference>
<keyword evidence="12" id="KW-1185">Reference proteome</keyword>